<organism evidence="5 6">
    <name type="scientific">Oceanivirga miroungae</name>
    <dbReference type="NCBI Taxonomy" id="1130046"/>
    <lineage>
        <taxon>Bacteria</taxon>
        <taxon>Fusobacteriati</taxon>
        <taxon>Fusobacteriota</taxon>
        <taxon>Fusobacteriia</taxon>
        <taxon>Fusobacteriales</taxon>
        <taxon>Leptotrichiaceae</taxon>
        <taxon>Oceanivirga</taxon>
    </lineage>
</organism>
<dbReference type="Gene3D" id="3.20.20.80">
    <property type="entry name" value="Glycosidases"/>
    <property type="match status" value="1"/>
</dbReference>
<dbReference type="InterPro" id="IPR001360">
    <property type="entry name" value="Glyco_hydro_1"/>
</dbReference>
<keyword evidence="2" id="KW-0378">Hydrolase</keyword>
<dbReference type="Pfam" id="PF00232">
    <property type="entry name" value="Glyco_hydro_1"/>
    <property type="match status" value="1"/>
</dbReference>
<dbReference type="Proteomes" id="UP000419017">
    <property type="component" value="Unassembled WGS sequence"/>
</dbReference>
<gene>
    <name evidence="5" type="ORF">OMES3154_00477</name>
</gene>
<name>A0A6I8MDF2_9FUSO</name>
<dbReference type="EMBL" id="CABWIB010000001">
    <property type="protein sequence ID" value="VWL85194.1"/>
    <property type="molecule type" value="Genomic_DNA"/>
</dbReference>
<keyword evidence="3" id="KW-0326">Glycosidase</keyword>
<evidence type="ECO:0000313" key="5">
    <source>
        <dbReference type="EMBL" id="VWL85194.1"/>
    </source>
</evidence>
<dbReference type="PRINTS" id="PR00131">
    <property type="entry name" value="GLHYDRLASE1"/>
</dbReference>
<dbReference type="AlphaFoldDB" id="A0A6I8MDF2"/>
<dbReference type="FunFam" id="3.20.20.80:FF:000004">
    <property type="entry name" value="Beta-glucosidase 6-phospho-beta-glucosidase"/>
    <property type="match status" value="1"/>
</dbReference>
<dbReference type="InterPro" id="IPR017853">
    <property type="entry name" value="GH"/>
</dbReference>
<comment type="similarity">
    <text evidence="1 4">Belongs to the glycosyl hydrolase 1 family.</text>
</comment>
<dbReference type="SUPFAM" id="SSF51445">
    <property type="entry name" value="(Trans)glycosidases"/>
    <property type="match status" value="1"/>
</dbReference>
<dbReference type="PANTHER" id="PTHR10353:SF139">
    <property type="entry name" value="6-PHOSPHO-BETA-GLUCOSIDASE GMUD"/>
    <property type="match status" value="1"/>
</dbReference>
<evidence type="ECO:0000256" key="1">
    <source>
        <dbReference type="ARBA" id="ARBA00010838"/>
    </source>
</evidence>
<dbReference type="GO" id="GO:0008422">
    <property type="term" value="F:beta-glucosidase activity"/>
    <property type="evidence" value="ECO:0007669"/>
    <property type="project" value="TreeGrafter"/>
</dbReference>
<keyword evidence="6" id="KW-1185">Reference proteome</keyword>
<sequence length="459" mass="53914">MIKFPKDFYFGSSTSAEQSEGRFEGDKKALTTWDKFYEVDKYKFYDLIGPSKTSSVYRRYKEDIDLYKKTGHSAFRTSISWARLIPDESGIVNEKAVAFYKDYFTRLKEENIEVMVNLFHFDMPLYLEEKYGGFVSKEVVYKYVEYAKTCFSLFSDIVKIWFTFNEPIVSVECGYLLQYHYPMEVDAKKATQVAYNMQLASSMATKEFHKIVKDGKIGIILNLTPAYPRSNNKYDIKAANIAELFASKSFLDPSVLGKYPDELINICKKHDILPEYTNDELEIIENNTVDILGINYYQPLRVSAKANMPNPEAEFMPSYYYDPYIMPGRRINKYRGWEIYPEGIYDIAMNIKKNYNNIPYIISENGMGVEDEKRFKKDGIIQDDYRIEFFKEHLEYLHKGIKEGSNCFGYLVWTGIDCWSWLNSYKNRYGLIELDLETSNRIIKKSGYWFNELNKNKGF</sequence>
<evidence type="ECO:0000313" key="6">
    <source>
        <dbReference type="Proteomes" id="UP000419017"/>
    </source>
</evidence>
<evidence type="ECO:0000256" key="4">
    <source>
        <dbReference type="RuleBase" id="RU003690"/>
    </source>
</evidence>
<dbReference type="PANTHER" id="PTHR10353">
    <property type="entry name" value="GLYCOSYL HYDROLASE"/>
    <property type="match status" value="1"/>
</dbReference>
<evidence type="ECO:0000256" key="2">
    <source>
        <dbReference type="ARBA" id="ARBA00022801"/>
    </source>
</evidence>
<accession>A0A6I8MDF2</accession>
<dbReference type="GO" id="GO:0016052">
    <property type="term" value="P:carbohydrate catabolic process"/>
    <property type="evidence" value="ECO:0007669"/>
    <property type="project" value="TreeGrafter"/>
</dbReference>
<dbReference type="GO" id="GO:0005829">
    <property type="term" value="C:cytosol"/>
    <property type="evidence" value="ECO:0007669"/>
    <property type="project" value="TreeGrafter"/>
</dbReference>
<proteinExistence type="inferred from homology"/>
<protein>
    <submittedName>
        <fullName evidence="5">6-phospho-beta-galactosidase</fullName>
    </submittedName>
</protein>
<dbReference type="RefSeq" id="WP_156683207.1">
    <property type="nucleotide sequence ID" value="NZ_CABWIB010000001.1"/>
</dbReference>
<reference evidence="5 6" key="1">
    <citation type="submission" date="2019-10" db="EMBL/GenBank/DDBJ databases">
        <authorList>
            <person name="Blom J."/>
        </authorList>
    </citation>
    <scope>NUCLEOTIDE SEQUENCE [LARGE SCALE GENOMIC DNA]</scope>
    <source>
        <strain evidence="5 6">ES3154-GLU</strain>
    </source>
</reference>
<evidence type="ECO:0000256" key="3">
    <source>
        <dbReference type="ARBA" id="ARBA00023295"/>
    </source>
</evidence>